<reference evidence="2 3" key="1">
    <citation type="submission" date="2018-06" db="EMBL/GenBank/DDBJ databases">
        <title>Genomic Encyclopedia of Type Strains, Phase IV (KMG-IV): sequencing the most valuable type-strain genomes for metagenomic binning, comparative biology and taxonomic classification.</title>
        <authorList>
            <person name="Goeker M."/>
        </authorList>
    </citation>
    <scope>NUCLEOTIDE SEQUENCE [LARGE SCALE GENOMIC DNA]</scope>
    <source>
        <strain evidence="2 3">DSM 25520</strain>
    </source>
</reference>
<evidence type="ECO:0000313" key="3">
    <source>
        <dbReference type="Proteomes" id="UP000253628"/>
    </source>
</evidence>
<comment type="caution">
    <text evidence="2">The sequence shown here is derived from an EMBL/GenBank/DDBJ whole genome shotgun (WGS) entry which is preliminary data.</text>
</comment>
<dbReference type="SUPFAM" id="SSF53448">
    <property type="entry name" value="Nucleotide-diphospho-sugar transferases"/>
    <property type="match status" value="1"/>
</dbReference>
<dbReference type="RefSeq" id="WP_170139822.1">
    <property type="nucleotide sequence ID" value="NZ_JACCEU010000002.1"/>
</dbReference>
<dbReference type="Gene3D" id="3.90.550.10">
    <property type="entry name" value="Spore Coat Polysaccharide Biosynthesis Protein SpsA, Chain A"/>
    <property type="match status" value="1"/>
</dbReference>
<dbReference type="EMBL" id="QNRQ01000002">
    <property type="protein sequence ID" value="RBP41710.1"/>
    <property type="molecule type" value="Genomic_DNA"/>
</dbReference>
<keyword evidence="2" id="KW-0808">Transferase</keyword>
<proteinExistence type="predicted"/>
<evidence type="ECO:0000313" key="2">
    <source>
        <dbReference type="EMBL" id="RBP41710.1"/>
    </source>
</evidence>
<organism evidence="2 3">
    <name type="scientific">Eoetvoesiella caeni</name>
    <dbReference type="NCBI Taxonomy" id="645616"/>
    <lineage>
        <taxon>Bacteria</taxon>
        <taxon>Pseudomonadati</taxon>
        <taxon>Pseudomonadota</taxon>
        <taxon>Betaproteobacteria</taxon>
        <taxon>Burkholderiales</taxon>
        <taxon>Alcaligenaceae</taxon>
        <taxon>Eoetvoesiella</taxon>
    </lineage>
</organism>
<protein>
    <submittedName>
        <fullName evidence="2">Teichuronic acid biosynthesis glycosyltransferase TuaG</fullName>
    </submittedName>
</protein>
<dbReference type="AlphaFoldDB" id="A0A366HJ35"/>
<gene>
    <name evidence="2" type="ORF">DFR37_10289</name>
</gene>
<dbReference type="GO" id="GO:0016758">
    <property type="term" value="F:hexosyltransferase activity"/>
    <property type="evidence" value="ECO:0007669"/>
    <property type="project" value="UniProtKB-ARBA"/>
</dbReference>
<dbReference type="Proteomes" id="UP000253628">
    <property type="component" value="Unassembled WGS sequence"/>
</dbReference>
<dbReference type="InterPro" id="IPR029044">
    <property type="entry name" value="Nucleotide-diphossugar_trans"/>
</dbReference>
<dbReference type="InterPro" id="IPR001173">
    <property type="entry name" value="Glyco_trans_2-like"/>
</dbReference>
<dbReference type="CDD" id="cd00761">
    <property type="entry name" value="Glyco_tranf_GTA_type"/>
    <property type="match status" value="1"/>
</dbReference>
<name>A0A366HJ35_9BURK</name>
<feature type="domain" description="Glycosyltransferase 2-like" evidence="1">
    <location>
        <begin position="9"/>
        <end position="143"/>
    </location>
</feature>
<dbReference type="PANTHER" id="PTHR22916">
    <property type="entry name" value="GLYCOSYLTRANSFERASE"/>
    <property type="match status" value="1"/>
</dbReference>
<accession>A0A366HJ35</accession>
<dbReference type="PANTHER" id="PTHR22916:SF3">
    <property type="entry name" value="UDP-GLCNAC:BETAGAL BETA-1,3-N-ACETYLGLUCOSAMINYLTRANSFERASE-LIKE PROTEIN 1"/>
    <property type="match status" value="1"/>
</dbReference>
<keyword evidence="3" id="KW-1185">Reference proteome</keyword>
<evidence type="ECO:0000259" key="1">
    <source>
        <dbReference type="Pfam" id="PF00535"/>
    </source>
</evidence>
<sequence length="263" mass="30337">MVDDNGLVSVIIPSYNAERLISETLESVLKQSYKNWEAIVIDDCSRDATQQVVKTYAEKDARIRLIALDKNNGAPAAPRNIGVREARGQWIALLDADDIWHPRKLELQLKAMAEIKIQFSCTQMQDFSDGERLAFEEPQELVYEVIDFQKQQLKGRIPASSVILSRELLLSFPFNEETRYKAVEDYHCWLRILQTAGSAVKLNYPLLRYRKSDEQISRSKMKMLGRVYMVHKEYPRGSVAKAMVFTATHAIGAFYYRILKRKL</sequence>
<dbReference type="Pfam" id="PF00535">
    <property type="entry name" value="Glycos_transf_2"/>
    <property type="match status" value="1"/>
</dbReference>